<dbReference type="CDD" id="cd00108">
    <property type="entry name" value="KR"/>
    <property type="match status" value="2"/>
</dbReference>
<evidence type="ECO:0000256" key="15">
    <source>
        <dbReference type="PROSITE-ProRule" id="PRU00124"/>
    </source>
</evidence>
<evidence type="ECO:0000256" key="10">
    <source>
        <dbReference type="ARBA" id="ARBA00023157"/>
    </source>
</evidence>
<dbReference type="FunFam" id="4.10.400.10:FF:000065">
    <property type="entry name" value="Transmembrane protease serine 7"/>
    <property type="match status" value="1"/>
</dbReference>
<proteinExistence type="inferred from homology"/>
<dbReference type="PROSITE" id="PS01209">
    <property type="entry name" value="LDLRA_1"/>
    <property type="match status" value="4"/>
</dbReference>
<comment type="caution">
    <text evidence="20">The sequence shown here is derived from an EMBL/GenBank/DDBJ whole genome shotgun (WGS) entry which is preliminary data.</text>
</comment>
<feature type="disulfide bond" evidence="15">
    <location>
        <begin position="1551"/>
        <end position="1563"/>
    </location>
</feature>
<dbReference type="PANTHER" id="PTHR23282">
    <property type="entry name" value="APICAL ENDOSOMAL GLYCOPROTEIN PRECURSOR"/>
    <property type="match status" value="1"/>
</dbReference>
<dbReference type="PROSITE" id="PS50060">
    <property type="entry name" value="MAM_2"/>
    <property type="match status" value="5"/>
</dbReference>
<dbReference type="Gene3D" id="2.60.120.200">
    <property type="match status" value="5"/>
</dbReference>
<feature type="disulfide bond" evidence="15">
    <location>
        <begin position="934"/>
        <end position="946"/>
    </location>
</feature>
<feature type="transmembrane region" description="Helical" evidence="17">
    <location>
        <begin position="2368"/>
        <end position="2393"/>
    </location>
</feature>
<evidence type="ECO:0000313" key="21">
    <source>
        <dbReference type="Proteomes" id="UP000549394"/>
    </source>
</evidence>
<feature type="disulfide bond" evidence="15">
    <location>
        <begin position="489"/>
        <end position="501"/>
    </location>
</feature>
<feature type="domain" description="MAM" evidence="18">
    <location>
        <begin position="322"/>
        <end position="486"/>
    </location>
</feature>
<keyword evidence="6 17" id="KW-1133">Transmembrane helix</keyword>
<dbReference type="CDD" id="cd06263">
    <property type="entry name" value="MAM"/>
    <property type="match status" value="3"/>
</dbReference>
<evidence type="ECO:0000256" key="12">
    <source>
        <dbReference type="ARBA" id="ARBA00023201"/>
    </source>
</evidence>
<evidence type="ECO:0000256" key="11">
    <source>
        <dbReference type="ARBA" id="ARBA00023180"/>
    </source>
</evidence>
<keyword evidence="8 16" id="KW-0406">Ion transport</keyword>
<evidence type="ECO:0000256" key="13">
    <source>
        <dbReference type="ARBA" id="ARBA00023303"/>
    </source>
</evidence>
<comment type="similarity">
    <text evidence="16">Belongs to the amiloride-sensitive sodium channel (TC 1.A.6) family.</text>
</comment>
<evidence type="ECO:0000256" key="4">
    <source>
        <dbReference type="ARBA" id="ARBA00022572"/>
    </source>
</evidence>
<sequence>MDYFSYPKAVDVEVLYTKQLEYPVITLCNQNVYRASATVETGVFDAFESYFTKTTQNKGKESFCSFDLDFCNFHQVKFDDIDWQRRKLGNIQTLSGPDNDHTTGSGYFLFLEGGKEQMGRLISSWHSAKTWKTSCVTFYYFMYGSSVNKLQFYVVDPDNYSYKLWEKSGCQGNRWRKASVSVNLELFQIRFDGYTGRADRHVIAVDDVSIKQCHRESQDCRNDKTGDLYRGNQSFSINNRRCLYWNDVHSVELLFFEDETIRQTKNFCRNPGGRKSEPWCFVQRNPLLWEYCNIPLCESIDSTNKTISKVGAKKGADYEVSISCAFENSFICGYTIASDSESFIFKLENGRYLQLHFGPGMDSTYYSPLKGNYLYVDSQLAVENSKSWITSPQIFLRQLSCLSFVCSKKGLNSLDVYLLKEGNLRIPLYEVDESTVGWSEKTVAIRYWPKISFGLTSIVFEAVHKFGYDNSLAIDDVKFNEGYCSIAECESGKYQCQNGKCISNEQICDGINDCFDNSDEEIPCLFFLGTYSYGPRFISAAKIRSPIVETNERTCAKFYSLFNSSLPAVLKISAHLESRESQLLATISNLPNQQIMENIIPLPPNKKLSVWFESFMDTFGHEVYIGKISLDRNCSTYETEINVNCTFESEIICGYIIEYEKHGYSWTRIKKSTSVNNGPKMDHTLQNTNGFSMVTRGLVGTEGDIARMSSPLFVPKSKFACLSYYYHMFGNKLIRRAFQHEFNQGDVWLHNEILIRNQQNVEMKVIFESIRGFDRSNKMALDDISFYNGFCQTLQGFLQSFFHSYTTKSLYIHAAQCLNSSFQCQNGQCIDKSLVCNGESECFDGSDESNCSDCLHDIQGRFYTGKLSTTESGKRCMSWKEAVGETQTTISVETGETSLTEMKNYCRNVNGKKSPWCYVSKERWEFCSISNCECRENQYRCNNSACISSKQRCNGISECPHKDDEESCNSTISCDFDDPFMCGYSIIPSDNGYRWFRFNFKTPSVNTGPHADHTTINKTERGFYMYVESTQEGTFLKGGDETYLLSPLSHIYGNFCLKFFHHLKGRDINILRVYRKIGDIYSPLGKLEGQSQKYIWKSSEYTVNKITHQIVFHYIRGVDFRNDPGIDDVLLYPGNSHRTCSHFEFTCSNGHCINNTYTCDGYDNCGDFSDELVCETECKRSLQEQWYIGTRNVSQTGKKCLYWRNMSNSFKIPYRFPDESLQSAENYCRNPTNRTFGPWCYVDKESEMWEYCNIPKCSVFQSCQSNEFQCANGMCIDKKHLCDGVNDCNDRSDEMEICGSAYNISCDFSDRYMCGYTDDSPNWNYRFQRKGSFDGSVQSVIRLLTTKWDECFHEDTAGIDYEGNVQIRSDGITCQKWNVQFPTAHAFYMNEFFPEKSVAKAENYCRNPAVYVPGKKYSLAPHCLSSDPEISYYRYCSIPLCKNTFIKTKPSTEQGQIAKFNSPKSQGFGDSCIQFAYMLIGDDAGSLKLMLNTNSTTRLLWFTEGKKASTWIEASVDFTSNDEFYLTFQSESGLKSPGVALKYVNIRRDDCVGKFSCKSDSKCIELSKVCDHLVDCIDESDEVSCKCLDDEYKCRNGKCVSRNKLLDGINDCYDNSDEDHSNLDSLIREKKNWKNIKVFEKNSNFLINQTMFAEKDWEPKINGAHFVRFLTEMSHQRSDLISDCDWRGSPCKYQNVKILDRFTDHGQCFSFSRKGDNDTLLVTESGAQAGLRLTLNIESYEYMIGPHTNKGIKVYLHDANETPRINHLGFSLAPGFHHSIAIKNTKVFNLEKPWGNCGRSELTHFADYSPNKCNIDCSIKDTLNKCNCLAPYMKSVATDNFCGFDEYFNCILVEPDDLSAPLNESCKCQQACYQNIFEPVISSSALSELSAEKILRFENESLRREYEHALDVRARSRIKDYSEEVIIFFNLSSTFENLQDFLIKNIPLFEPNGISSKISTGTEFIMNIANKDIEVFNKCLNSTLEEFQSKVLKKVDKIKNVFQLLKNQIHLFSYLETIHDVHLNIVKNLLKEFISQLDDLRPSDNSTAFQTTIRILPLCLANTESIQLYLLNLTDNLLNNTIRASLSEDLFDEVKDYLDCFENISRIIVDSRDALNFDQAFNEYFDERKNMFNAIGISSFDEIIEQEKALFLEIIHLYLSGQSIIKLSRKYPTDLFEKSKLTVDSFSGAVRYKFTEIYKVNIGHLKSELLKRYSKTIEIAKTLKDILGEDKIREIINSFSIWKRYSLSLLNKKVTFTRTRDNTPIQTEDFKVIGEVIKDNVGLYLTPITNSLNHFQELVDGYIVRLKMSLDDVLDMFHRYKKKAELGSDFVKENFLIVDVFFGELSYSKITQRRAFNIEELLGNVGGFMGLLLGASVLTVFELLDLLIYNIFVKLSISKQEEKSAENFPNPSMEKRHSQNYVTNFNKEYTKDGGFTSLNRF</sequence>
<dbReference type="Pfam" id="PF00629">
    <property type="entry name" value="MAM"/>
    <property type="match status" value="5"/>
</dbReference>
<comment type="subcellular location">
    <subcellularLocation>
        <location evidence="1">Membrane</location>
        <topology evidence="1">Multi-pass membrane protein</topology>
    </subcellularLocation>
</comment>
<dbReference type="Pfam" id="PF00057">
    <property type="entry name" value="Ldl_recept_a"/>
    <property type="match status" value="5"/>
</dbReference>
<evidence type="ECO:0000259" key="19">
    <source>
        <dbReference type="PROSITE" id="PS50070"/>
    </source>
</evidence>
<dbReference type="SMART" id="SM00192">
    <property type="entry name" value="LDLa"/>
    <property type="match status" value="7"/>
</dbReference>
<keyword evidence="9 17" id="KW-0472">Membrane</keyword>
<dbReference type="PROSITE" id="PS00021">
    <property type="entry name" value="KRINGLE_1"/>
    <property type="match status" value="3"/>
</dbReference>
<feature type="domain" description="Kringle" evidence="19">
    <location>
        <begin position="1358"/>
        <end position="1441"/>
    </location>
</feature>
<evidence type="ECO:0000256" key="5">
    <source>
        <dbReference type="ARBA" id="ARBA00022692"/>
    </source>
</evidence>
<dbReference type="InterPro" id="IPR002172">
    <property type="entry name" value="LDrepeatLR_classA_rpt"/>
</dbReference>
<evidence type="ECO:0000256" key="2">
    <source>
        <dbReference type="ARBA" id="ARBA00022448"/>
    </source>
</evidence>
<feature type="disulfide bond" evidence="15">
    <location>
        <begin position="824"/>
        <end position="842"/>
    </location>
</feature>
<feature type="disulfide bond" evidence="15">
    <location>
        <begin position="817"/>
        <end position="829"/>
    </location>
</feature>
<dbReference type="InterPro" id="IPR038178">
    <property type="entry name" value="Kringle_sf"/>
</dbReference>
<dbReference type="GO" id="GO:0005272">
    <property type="term" value="F:sodium channel activity"/>
    <property type="evidence" value="ECO:0007669"/>
    <property type="project" value="UniProtKB-KW"/>
</dbReference>
<accession>A0A7I8WAZ4</accession>
<keyword evidence="4 14" id="KW-0420">Kringle</keyword>
<dbReference type="InterPro" id="IPR023415">
    <property type="entry name" value="LDLR_class-A_CS"/>
</dbReference>
<dbReference type="SUPFAM" id="SSF57424">
    <property type="entry name" value="LDL receptor-like module"/>
    <property type="match status" value="7"/>
</dbReference>
<evidence type="ECO:0000256" key="9">
    <source>
        <dbReference type="ARBA" id="ARBA00023136"/>
    </source>
</evidence>
<dbReference type="InterPro" id="IPR001873">
    <property type="entry name" value="ENaC"/>
</dbReference>
<feature type="domain" description="MAM" evidence="18">
    <location>
        <begin position="643"/>
        <end position="793"/>
    </location>
</feature>
<dbReference type="Pfam" id="PF00858">
    <property type="entry name" value="ASC"/>
    <property type="match status" value="2"/>
</dbReference>
<dbReference type="Gene3D" id="4.10.400.10">
    <property type="entry name" value="Low-density Lipoprotein Receptor"/>
    <property type="match status" value="7"/>
</dbReference>
<evidence type="ECO:0000313" key="20">
    <source>
        <dbReference type="EMBL" id="CAD5125315.1"/>
    </source>
</evidence>
<feature type="disulfide bond" evidence="15">
    <location>
        <begin position="496"/>
        <end position="514"/>
    </location>
</feature>
<feature type="disulfide bond" evidence="15">
    <location>
        <begin position="836"/>
        <end position="851"/>
    </location>
</feature>
<dbReference type="InterPro" id="IPR018056">
    <property type="entry name" value="Kringle_CS"/>
</dbReference>
<keyword evidence="5 16" id="KW-0812">Transmembrane</keyword>
<dbReference type="InterPro" id="IPR013320">
    <property type="entry name" value="ConA-like_dom_sf"/>
</dbReference>
<evidence type="ECO:0000256" key="16">
    <source>
        <dbReference type="RuleBase" id="RU000679"/>
    </source>
</evidence>
<dbReference type="InterPro" id="IPR036055">
    <property type="entry name" value="LDL_receptor-like_sf"/>
</dbReference>
<dbReference type="PRINTS" id="PR00261">
    <property type="entry name" value="LDLRECEPTOR"/>
</dbReference>
<feature type="domain" description="MAM" evidence="18">
    <location>
        <begin position="62"/>
        <end position="215"/>
    </location>
</feature>
<dbReference type="CDD" id="cd00112">
    <property type="entry name" value="LDLa"/>
    <property type="match status" value="7"/>
</dbReference>
<name>A0A7I8WAZ4_9ANNE</name>
<feature type="domain" description="MAM" evidence="18">
    <location>
        <begin position="1472"/>
        <end position="1553"/>
    </location>
</feature>
<dbReference type="PRINTS" id="PR00018">
    <property type="entry name" value="KRINGLE"/>
</dbReference>
<keyword evidence="21" id="KW-1185">Reference proteome</keyword>
<evidence type="ECO:0000256" key="3">
    <source>
        <dbReference type="ARBA" id="ARBA00022461"/>
    </source>
</evidence>
<keyword evidence="12 16" id="KW-0739">Sodium transport</keyword>
<gene>
    <name evidence="20" type="ORF">DGYR_LOCUS12703</name>
</gene>
<evidence type="ECO:0000256" key="17">
    <source>
        <dbReference type="SAM" id="Phobius"/>
    </source>
</evidence>
<feature type="disulfide bond" evidence="15">
    <location>
        <begin position="1594"/>
        <end position="1612"/>
    </location>
</feature>
<keyword evidence="2 16" id="KW-0813">Transport</keyword>
<evidence type="ECO:0000256" key="1">
    <source>
        <dbReference type="ARBA" id="ARBA00004141"/>
    </source>
</evidence>
<keyword evidence="3 16" id="KW-0894">Sodium channel</keyword>
<dbReference type="InterPro" id="IPR051560">
    <property type="entry name" value="MAM_domain-containing"/>
</dbReference>
<feature type="domain" description="MAM" evidence="18">
    <location>
        <begin position="972"/>
        <end position="1142"/>
    </location>
</feature>
<dbReference type="PANTHER" id="PTHR23282:SF101">
    <property type="entry name" value="MAM DOMAIN-CONTAINING PROTEIN"/>
    <property type="match status" value="1"/>
</dbReference>
<dbReference type="Proteomes" id="UP000549394">
    <property type="component" value="Unassembled WGS sequence"/>
</dbReference>
<dbReference type="OrthoDB" id="6231306at2759"/>
<feature type="disulfide bond" evidence="15">
    <location>
        <begin position="1159"/>
        <end position="1174"/>
    </location>
</feature>
<dbReference type="Gene3D" id="1.10.287.770">
    <property type="entry name" value="YojJ-like"/>
    <property type="match status" value="1"/>
</dbReference>
<feature type="disulfide bond" evidence="15">
    <location>
        <begin position="953"/>
        <end position="968"/>
    </location>
</feature>
<dbReference type="Gene3D" id="2.60.470.10">
    <property type="entry name" value="Acid-sensing ion channels like domains"/>
    <property type="match status" value="1"/>
</dbReference>
<keyword evidence="11" id="KW-0325">Glycoprotein</keyword>
<evidence type="ECO:0000259" key="18">
    <source>
        <dbReference type="PROSITE" id="PS50060"/>
    </source>
</evidence>
<dbReference type="SMART" id="SM00137">
    <property type="entry name" value="MAM"/>
    <property type="match status" value="3"/>
</dbReference>
<keyword evidence="13 16" id="KW-0407">Ion channel</keyword>
<dbReference type="Gene3D" id="2.40.20.10">
    <property type="entry name" value="Plasminogen Kringle 4"/>
    <property type="match status" value="4"/>
</dbReference>
<dbReference type="SUPFAM" id="SSF57440">
    <property type="entry name" value="Kringle-like"/>
    <property type="match status" value="4"/>
</dbReference>
<comment type="caution">
    <text evidence="14">Lacks conserved residue(s) required for the propagation of feature annotation.</text>
</comment>
<feature type="disulfide bond" evidence="15">
    <location>
        <begin position="1263"/>
        <end position="1275"/>
    </location>
</feature>
<feature type="disulfide bond" evidence="15">
    <location>
        <begin position="1270"/>
        <end position="1288"/>
    </location>
</feature>
<keyword evidence="10 15" id="KW-1015">Disulfide bond</keyword>
<dbReference type="Pfam" id="PF00051">
    <property type="entry name" value="Kringle"/>
    <property type="match status" value="4"/>
</dbReference>
<dbReference type="InterPro" id="IPR013806">
    <property type="entry name" value="Kringle-like"/>
</dbReference>
<organism evidence="20 21">
    <name type="scientific">Dimorphilus gyrociliatus</name>
    <dbReference type="NCBI Taxonomy" id="2664684"/>
    <lineage>
        <taxon>Eukaryota</taxon>
        <taxon>Metazoa</taxon>
        <taxon>Spiralia</taxon>
        <taxon>Lophotrochozoa</taxon>
        <taxon>Annelida</taxon>
        <taxon>Polychaeta</taxon>
        <taxon>Polychaeta incertae sedis</taxon>
        <taxon>Dinophilidae</taxon>
        <taxon>Dimorphilus</taxon>
    </lineage>
</organism>
<dbReference type="EMBL" id="CAJFCJ010000025">
    <property type="protein sequence ID" value="CAD5125315.1"/>
    <property type="molecule type" value="Genomic_DNA"/>
</dbReference>
<feature type="disulfide bond" evidence="15">
    <location>
        <begin position="1587"/>
        <end position="1599"/>
    </location>
</feature>
<feature type="disulfide bond" evidence="15">
    <location>
        <begin position="941"/>
        <end position="959"/>
    </location>
</feature>
<evidence type="ECO:0000256" key="8">
    <source>
        <dbReference type="ARBA" id="ARBA00023065"/>
    </source>
</evidence>
<evidence type="ECO:0000256" key="7">
    <source>
        <dbReference type="ARBA" id="ARBA00023053"/>
    </source>
</evidence>
<dbReference type="SUPFAM" id="SSF49899">
    <property type="entry name" value="Concanavalin A-like lectins/glucanases"/>
    <property type="match status" value="5"/>
</dbReference>
<keyword evidence="7" id="KW-0915">Sodium</keyword>
<feature type="domain" description="Kringle" evidence="19">
    <location>
        <begin position="853"/>
        <end position="932"/>
    </location>
</feature>
<dbReference type="InterPro" id="IPR000001">
    <property type="entry name" value="Kringle"/>
</dbReference>
<protein>
    <submittedName>
        <fullName evidence="20">DgyrCDS13558</fullName>
    </submittedName>
</protein>
<dbReference type="GO" id="GO:0016020">
    <property type="term" value="C:membrane"/>
    <property type="evidence" value="ECO:0007669"/>
    <property type="project" value="UniProtKB-SubCell"/>
</dbReference>
<evidence type="ECO:0000256" key="14">
    <source>
        <dbReference type="PROSITE-ProRule" id="PRU00121"/>
    </source>
</evidence>
<feature type="domain" description="Kringle" evidence="19">
    <location>
        <begin position="226"/>
        <end position="297"/>
    </location>
</feature>
<feature type="disulfide bond" evidence="15">
    <location>
        <begin position="1147"/>
        <end position="1165"/>
    </location>
</feature>
<dbReference type="InterPro" id="IPR000998">
    <property type="entry name" value="MAM_dom"/>
</dbReference>
<dbReference type="SMART" id="SM00130">
    <property type="entry name" value="KR"/>
    <property type="match status" value="4"/>
</dbReference>
<dbReference type="PROSITE" id="PS50068">
    <property type="entry name" value="LDLRA_2"/>
    <property type="match status" value="7"/>
</dbReference>
<dbReference type="PROSITE" id="PS50070">
    <property type="entry name" value="KRINGLE_2"/>
    <property type="match status" value="4"/>
</dbReference>
<feature type="disulfide bond" evidence="15">
    <location>
        <begin position="1140"/>
        <end position="1152"/>
    </location>
</feature>
<feature type="disulfide bond" evidence="15">
    <location>
        <begin position="1570"/>
        <end position="1585"/>
    </location>
</feature>
<evidence type="ECO:0000256" key="6">
    <source>
        <dbReference type="ARBA" id="ARBA00022989"/>
    </source>
</evidence>
<feature type="domain" description="Kringle" evidence="19">
    <location>
        <begin position="1187"/>
        <end position="1257"/>
    </location>
</feature>
<reference evidence="20 21" key="1">
    <citation type="submission" date="2020-08" db="EMBL/GenBank/DDBJ databases">
        <authorList>
            <person name="Hejnol A."/>
        </authorList>
    </citation>
    <scope>NUCLEOTIDE SEQUENCE [LARGE SCALE GENOMIC DNA]</scope>
</reference>